<comment type="similarity">
    <text evidence="1 11">Belongs to the peptidase M1 family.</text>
</comment>
<feature type="binding site" evidence="9">
    <location>
        <position position="310"/>
    </location>
    <ligand>
        <name>Zn(2+)</name>
        <dbReference type="ChEBI" id="CHEBI:29105"/>
        <note>catalytic</note>
    </ligand>
</feature>
<evidence type="ECO:0000256" key="5">
    <source>
        <dbReference type="ARBA" id="ARBA00022801"/>
    </source>
</evidence>
<feature type="domain" description="Aminopeptidase N-like N-terminal" evidence="14">
    <location>
        <begin position="17"/>
        <end position="203"/>
    </location>
</feature>
<proteinExistence type="inferred from homology"/>
<accession>F2U3T3</accession>
<dbReference type="GO" id="GO:0008270">
    <property type="term" value="F:zinc ion binding"/>
    <property type="evidence" value="ECO:0007669"/>
    <property type="project" value="UniProtKB-UniRule"/>
</dbReference>
<feature type="site" description="Transition state stabilizer" evidence="10">
    <location>
        <position position="396"/>
    </location>
</feature>
<dbReference type="GeneID" id="16077045"/>
<comment type="cofactor">
    <cofactor evidence="9 11">
        <name>Zn(2+)</name>
        <dbReference type="ChEBI" id="CHEBI:29105"/>
    </cofactor>
    <text evidence="9 11">Binds 1 zinc ion per subunit.</text>
</comment>
<dbReference type="InterPro" id="IPR014782">
    <property type="entry name" value="Peptidase_M1_dom"/>
</dbReference>
<dbReference type="Gene3D" id="1.10.390.10">
    <property type="entry name" value="Neutral Protease Domain 2"/>
    <property type="match status" value="1"/>
</dbReference>
<evidence type="ECO:0000313" key="16">
    <source>
        <dbReference type="Proteomes" id="UP000007799"/>
    </source>
</evidence>
<keyword evidence="3 11" id="KW-0645">Protease</keyword>
<dbReference type="InterPro" id="IPR034016">
    <property type="entry name" value="M1_APN-typ"/>
</dbReference>
<keyword evidence="7 11" id="KW-0482">Metalloprotease</keyword>
<dbReference type="STRING" id="946362.F2U3T3"/>
<evidence type="ECO:0000256" key="8">
    <source>
        <dbReference type="PIRSR" id="PIRSR634016-1"/>
    </source>
</evidence>
<feature type="binding site" evidence="9">
    <location>
        <position position="333"/>
    </location>
    <ligand>
        <name>Zn(2+)</name>
        <dbReference type="ChEBI" id="CHEBI:29105"/>
        <note>catalytic</note>
    </ligand>
</feature>
<keyword evidence="2 11" id="KW-0031">Aminopeptidase</keyword>
<dbReference type="RefSeq" id="XP_004996460.1">
    <property type="nucleotide sequence ID" value="XM_004996403.1"/>
</dbReference>
<dbReference type="Pfam" id="PF11838">
    <property type="entry name" value="ERAP1_C"/>
    <property type="match status" value="1"/>
</dbReference>
<dbReference type="EC" id="3.4.11.-" evidence="11"/>
<evidence type="ECO:0000256" key="7">
    <source>
        <dbReference type="ARBA" id="ARBA00023049"/>
    </source>
</evidence>
<protein>
    <recommendedName>
        <fullName evidence="11">Aminopeptidase</fullName>
        <ecNumber evidence="11">3.4.11.-</ecNumber>
    </recommendedName>
</protein>
<evidence type="ECO:0000256" key="4">
    <source>
        <dbReference type="ARBA" id="ARBA00022723"/>
    </source>
</evidence>
<dbReference type="GO" id="GO:0016020">
    <property type="term" value="C:membrane"/>
    <property type="evidence" value="ECO:0007669"/>
    <property type="project" value="TreeGrafter"/>
</dbReference>
<evidence type="ECO:0000259" key="12">
    <source>
        <dbReference type="Pfam" id="PF01433"/>
    </source>
</evidence>
<dbReference type="GO" id="GO:0042277">
    <property type="term" value="F:peptide binding"/>
    <property type="evidence" value="ECO:0007669"/>
    <property type="project" value="TreeGrafter"/>
</dbReference>
<dbReference type="GO" id="GO:0005737">
    <property type="term" value="C:cytoplasm"/>
    <property type="evidence" value="ECO:0007669"/>
    <property type="project" value="TreeGrafter"/>
</dbReference>
<evidence type="ECO:0000256" key="10">
    <source>
        <dbReference type="PIRSR" id="PIRSR634016-4"/>
    </source>
</evidence>
<dbReference type="eggNOG" id="KOG1046">
    <property type="taxonomic scope" value="Eukaryota"/>
</dbReference>
<feature type="domain" description="ERAP1-like C-terminal" evidence="13">
    <location>
        <begin position="535"/>
        <end position="855"/>
    </location>
</feature>
<reference evidence="15" key="1">
    <citation type="submission" date="2009-08" db="EMBL/GenBank/DDBJ databases">
        <title>Annotation of Salpingoeca rosetta.</title>
        <authorList>
            <consortium name="The Broad Institute Genome Sequencing Platform"/>
            <person name="Russ C."/>
            <person name="Cuomo C."/>
            <person name="Burger G."/>
            <person name="Gray M.W."/>
            <person name="Holland P.W.H."/>
            <person name="King N."/>
            <person name="Lang F.B.F."/>
            <person name="Roger A.J."/>
            <person name="Ruiz-Trillo I."/>
            <person name="Young S.K."/>
            <person name="Zeng Q."/>
            <person name="Gargeya S."/>
            <person name="Alvarado L."/>
            <person name="Berlin A."/>
            <person name="Chapman S.B."/>
            <person name="Chen Z."/>
            <person name="Freedman E."/>
            <person name="Gellesch M."/>
            <person name="Goldberg J."/>
            <person name="Griggs A."/>
            <person name="Gujja S."/>
            <person name="Heilman E."/>
            <person name="Heiman D."/>
            <person name="Howarth C."/>
            <person name="Mehta T."/>
            <person name="Neiman D."/>
            <person name="Pearson M."/>
            <person name="Roberts A."/>
            <person name="Saif S."/>
            <person name="Shea T."/>
            <person name="Shenoy N."/>
            <person name="Sisk P."/>
            <person name="Stolte C."/>
            <person name="Sykes S."/>
            <person name="White J."/>
            <person name="Yandava C."/>
            <person name="Haas B."/>
            <person name="Nusbaum C."/>
            <person name="Birren B."/>
        </authorList>
    </citation>
    <scope>NUCLEOTIDE SEQUENCE [LARGE SCALE GENOMIC DNA]</scope>
    <source>
        <strain evidence="15">ATCC 50818</strain>
    </source>
</reference>
<evidence type="ECO:0000256" key="9">
    <source>
        <dbReference type="PIRSR" id="PIRSR634016-3"/>
    </source>
</evidence>
<dbReference type="Gene3D" id="2.60.40.1730">
    <property type="entry name" value="tricorn interacting facor f3 domain"/>
    <property type="match status" value="1"/>
</dbReference>
<organism evidence="16">
    <name type="scientific">Salpingoeca rosetta (strain ATCC 50818 / BSB-021)</name>
    <dbReference type="NCBI Taxonomy" id="946362"/>
    <lineage>
        <taxon>Eukaryota</taxon>
        <taxon>Choanoflagellata</taxon>
        <taxon>Craspedida</taxon>
        <taxon>Salpingoecidae</taxon>
        <taxon>Salpingoeca</taxon>
    </lineage>
</organism>
<dbReference type="SUPFAM" id="SSF55486">
    <property type="entry name" value="Metalloproteases ('zincins'), catalytic domain"/>
    <property type="match status" value="1"/>
</dbReference>
<feature type="domain" description="Peptidase M1 membrane alanine aminopeptidase" evidence="12">
    <location>
        <begin position="238"/>
        <end position="455"/>
    </location>
</feature>
<dbReference type="Pfam" id="PF01433">
    <property type="entry name" value="Peptidase_M1"/>
    <property type="match status" value="1"/>
</dbReference>
<evidence type="ECO:0000256" key="1">
    <source>
        <dbReference type="ARBA" id="ARBA00010136"/>
    </source>
</evidence>
<evidence type="ECO:0000259" key="14">
    <source>
        <dbReference type="Pfam" id="PF17900"/>
    </source>
</evidence>
<dbReference type="EMBL" id="GL832960">
    <property type="protein sequence ID" value="EGD82277.1"/>
    <property type="molecule type" value="Genomic_DNA"/>
</dbReference>
<dbReference type="FunFam" id="1.25.50.20:FF:000002">
    <property type="entry name" value="Aminopeptidase"/>
    <property type="match status" value="1"/>
</dbReference>
<dbReference type="OrthoDB" id="10031169at2759"/>
<dbReference type="OMA" id="MMEYVAI"/>
<evidence type="ECO:0000259" key="13">
    <source>
        <dbReference type="Pfam" id="PF11838"/>
    </source>
</evidence>
<dbReference type="PANTHER" id="PTHR11533:SF174">
    <property type="entry name" value="PUROMYCIN-SENSITIVE AMINOPEPTIDASE-RELATED"/>
    <property type="match status" value="1"/>
</dbReference>
<dbReference type="GO" id="GO:0043171">
    <property type="term" value="P:peptide catabolic process"/>
    <property type="evidence" value="ECO:0007669"/>
    <property type="project" value="TreeGrafter"/>
</dbReference>
<dbReference type="GO" id="GO:0070006">
    <property type="term" value="F:metalloaminopeptidase activity"/>
    <property type="evidence" value="ECO:0007669"/>
    <property type="project" value="TreeGrafter"/>
</dbReference>
<evidence type="ECO:0000256" key="3">
    <source>
        <dbReference type="ARBA" id="ARBA00022670"/>
    </source>
</evidence>
<dbReference type="InterPro" id="IPR050344">
    <property type="entry name" value="Peptidase_M1_aminopeptidases"/>
</dbReference>
<dbReference type="FunFam" id="2.60.40.1730:FF:000002">
    <property type="entry name" value="Aminopeptidase"/>
    <property type="match status" value="1"/>
</dbReference>
<dbReference type="AlphaFoldDB" id="F2U3T3"/>
<dbReference type="PANTHER" id="PTHR11533">
    <property type="entry name" value="PROTEASE M1 ZINC METALLOPROTEASE"/>
    <property type="match status" value="1"/>
</dbReference>
<dbReference type="CDD" id="cd09601">
    <property type="entry name" value="M1_APN-Q_like"/>
    <property type="match status" value="1"/>
</dbReference>
<feature type="binding site" evidence="9">
    <location>
        <position position="314"/>
    </location>
    <ligand>
        <name>Zn(2+)</name>
        <dbReference type="ChEBI" id="CHEBI:29105"/>
        <note>catalytic</note>
    </ligand>
</feature>
<gene>
    <name evidence="15" type="ORF">PTSG_02947</name>
</gene>
<dbReference type="KEGG" id="sre:PTSG_02947"/>
<keyword evidence="4 9" id="KW-0479">Metal-binding</keyword>
<dbReference type="PRINTS" id="PR00756">
    <property type="entry name" value="ALADIPTASE"/>
</dbReference>
<evidence type="ECO:0000256" key="2">
    <source>
        <dbReference type="ARBA" id="ARBA00022438"/>
    </source>
</evidence>
<evidence type="ECO:0000256" key="11">
    <source>
        <dbReference type="RuleBase" id="RU364040"/>
    </source>
</evidence>
<dbReference type="Gene3D" id="1.25.50.20">
    <property type="match status" value="1"/>
</dbReference>
<sequence length="878" mass="98199">MSAKVKAERVLLPQDFVPKHYDVTITPNLVKFIFEASVDIHVDVQKSVNSVQLHSRELYIQSATFKSEGEKGFSTEATGFNYDTKMQTVTIQFEKEVPLGKGRIHIEYLGEHNNQMAGFYRSSYKDIDGQEKVMVTTQCEAIDARRILPCWDEPAAKATFGVTLVIDSHLTALSNMPERRVEYLKGGKKRVAFMDTPKMSSYLLAMCVGEFEFVQGTTQHGVLMRCYSTPGMVDRARFALDCGVKCLDLYDDYFGIAFPLPKMDMIAIPDFAAGAMENWGLVTYREVDLLVDEASATSAQRQRVCTVVTHELAHQWFGNLVTMAWWDDLWLNEGFACFLQTWAADKLHPEWQLWQQFVTSDLAAALRLDSLRSSHPIQVPIKHAHEVEEVFDAISYCKGACVIRMLNTVIGEAAFQQGLRAYFEAHKYGNTETTDLWKAWADASGMPVADLAKSWTEQMGYPVVKVDIKSETADEVELTCTQSWFLADGSEAKPDEKKTWTLPVVAASASHRDAKVQLVSDETFTLKVPCKSGEWVKVNFGHPVPMRVIYSPDLLKRLSAGVKERTLPTQDRAGLLLDCMALTNAKKLQPELLITLLNAYKGEEECVVWDAIAPALNGLHKALLSDEALSKHLRALAASLVEPAAKKVGWDAKESDGHLTKLLRQTLIALLAKFSDDEQVVAEARRRFKSVLANPADTAACPSDYRTSVYSLALKNGGRTEYEQLIGLFESLNNNADRKQVLHALGFGPTEELKTAALDWTTSGAVKLQDFFYTIASVSTSNRMGQRLAWSYFKKNVDKYRKMIGKANPSLMHAVIVYSTYGNTEEHAAEVEQFFKEHPIPGTDRRVQQVLESIRVAAGFANFLRSSSIANDAFWASL</sequence>
<dbReference type="InterPro" id="IPR027268">
    <property type="entry name" value="Peptidase_M4/M1_CTD_sf"/>
</dbReference>
<dbReference type="GO" id="GO:0006508">
    <property type="term" value="P:proteolysis"/>
    <property type="evidence" value="ECO:0007669"/>
    <property type="project" value="UniProtKB-KW"/>
</dbReference>
<evidence type="ECO:0000256" key="6">
    <source>
        <dbReference type="ARBA" id="ARBA00022833"/>
    </source>
</evidence>
<dbReference type="InParanoid" id="F2U3T3"/>
<keyword evidence="16" id="KW-1185">Reference proteome</keyword>
<dbReference type="GO" id="GO:0005615">
    <property type="term" value="C:extracellular space"/>
    <property type="evidence" value="ECO:0007669"/>
    <property type="project" value="TreeGrafter"/>
</dbReference>
<dbReference type="Pfam" id="PF17900">
    <property type="entry name" value="Peptidase_M1_N"/>
    <property type="match status" value="1"/>
</dbReference>
<dbReference type="FunFam" id="1.10.390.10:FF:000006">
    <property type="entry name" value="Puromycin-sensitive aminopeptidase"/>
    <property type="match status" value="1"/>
</dbReference>
<dbReference type="FunCoup" id="F2U3T3">
    <property type="interactions" value="1093"/>
</dbReference>
<dbReference type="MEROPS" id="M01.A25"/>
<dbReference type="Gene3D" id="2.60.40.1910">
    <property type="match status" value="1"/>
</dbReference>
<evidence type="ECO:0000313" key="15">
    <source>
        <dbReference type="EMBL" id="EGD82277.1"/>
    </source>
</evidence>
<dbReference type="SUPFAM" id="SSF63737">
    <property type="entry name" value="Leukotriene A4 hydrolase N-terminal domain"/>
    <property type="match status" value="1"/>
</dbReference>
<keyword evidence="6 9" id="KW-0862">Zinc</keyword>
<keyword evidence="5 11" id="KW-0378">Hydrolase</keyword>
<dbReference type="InterPro" id="IPR024571">
    <property type="entry name" value="ERAP1-like_C_dom"/>
</dbReference>
<dbReference type="InterPro" id="IPR042097">
    <property type="entry name" value="Aminopeptidase_N-like_N_sf"/>
</dbReference>
<dbReference type="Proteomes" id="UP000007799">
    <property type="component" value="Unassembled WGS sequence"/>
</dbReference>
<feature type="active site" description="Proton acceptor" evidence="8">
    <location>
        <position position="311"/>
    </location>
</feature>
<name>F2U3T3_SALR5</name>
<dbReference type="InterPro" id="IPR045357">
    <property type="entry name" value="Aminopeptidase_N-like_N"/>
</dbReference>
<dbReference type="InterPro" id="IPR001930">
    <property type="entry name" value="Peptidase_M1"/>
</dbReference>